<dbReference type="Pfam" id="PF05076">
    <property type="entry name" value="SUFU"/>
    <property type="match status" value="1"/>
</dbReference>
<dbReference type="OrthoDB" id="3821329at2"/>
<proteinExistence type="predicted"/>
<dbReference type="EMBL" id="CP034670">
    <property type="protein sequence ID" value="AZR59517.1"/>
    <property type="molecule type" value="Genomic_DNA"/>
</dbReference>
<organism evidence="2 3">
    <name type="scientific">Eikenella corrodens</name>
    <dbReference type="NCBI Taxonomy" id="539"/>
    <lineage>
        <taxon>Bacteria</taxon>
        <taxon>Pseudomonadati</taxon>
        <taxon>Pseudomonadota</taxon>
        <taxon>Betaproteobacteria</taxon>
        <taxon>Neisseriales</taxon>
        <taxon>Neisseriaceae</taxon>
        <taxon>Eikenella</taxon>
    </lineage>
</organism>
<sequence>MDYNRIVFRHLKKFWIDQEITAFSWEFGRILDELPDFTVYRIAPPYDRSHPWVYISSGLGKIINQEFIIVSPTEDSIHVETLAMLASVCFNHKDGYFGLGRVIEIGRPWIDGSNMENFLISLPYPYGEKIEYMGNIRFFWLLPITDKEKEFLDNHKVEELEEKLDEVGINYLSVIRKSVVQ</sequence>
<name>A0A3S9SJ37_EIKCO</name>
<protein>
    <submittedName>
        <fullName evidence="2">Suppressor of fused domain protein</fullName>
    </submittedName>
</protein>
<dbReference type="AlphaFoldDB" id="A0A3S9SJ37"/>
<evidence type="ECO:0000313" key="2">
    <source>
        <dbReference type="EMBL" id="AZR59517.1"/>
    </source>
</evidence>
<accession>A0A3S9SJ37</accession>
<reference evidence="2 3" key="1">
    <citation type="submission" date="2018-12" db="EMBL/GenBank/DDBJ databases">
        <title>Genome sequencing of Eikenella corrodens KCOM 3110 (= JS217).</title>
        <authorList>
            <person name="Koo J.-K."/>
            <person name="Park S.-N."/>
            <person name="Lim Y.K."/>
        </authorList>
    </citation>
    <scope>NUCLEOTIDE SEQUENCE [LARGE SCALE GENOMIC DNA]</scope>
    <source>
        <strain evidence="2 3">KCOM 3110</strain>
    </source>
</reference>
<dbReference type="RefSeq" id="WP_126983052.1">
    <property type="nucleotide sequence ID" value="NZ_CP034670.1"/>
</dbReference>
<feature type="domain" description="Suppressor of fused-like" evidence="1">
    <location>
        <begin position="65"/>
        <end position="169"/>
    </location>
</feature>
<dbReference type="InterPro" id="IPR020941">
    <property type="entry name" value="SUFU-like_domain"/>
</dbReference>
<evidence type="ECO:0000313" key="3">
    <source>
        <dbReference type="Proteomes" id="UP000282435"/>
    </source>
</evidence>
<evidence type="ECO:0000259" key="1">
    <source>
        <dbReference type="Pfam" id="PF05076"/>
    </source>
</evidence>
<dbReference type="Proteomes" id="UP000282435">
    <property type="component" value="Chromosome"/>
</dbReference>
<gene>
    <name evidence="2" type="ORF">ELB75_05450</name>
</gene>